<dbReference type="Pfam" id="PF10193">
    <property type="entry name" value="Telomere_reg-2"/>
    <property type="match status" value="1"/>
</dbReference>
<feature type="domain" description="TELO2 ARM repeat" evidence="6">
    <location>
        <begin position="253"/>
        <end position="457"/>
    </location>
</feature>
<accession>A0AAD7Y1T4</accession>
<organism evidence="7 8">
    <name type="scientific">Lichtheimia ornata</name>
    <dbReference type="NCBI Taxonomy" id="688661"/>
    <lineage>
        <taxon>Eukaryota</taxon>
        <taxon>Fungi</taxon>
        <taxon>Fungi incertae sedis</taxon>
        <taxon>Mucoromycota</taxon>
        <taxon>Mucoromycotina</taxon>
        <taxon>Mucoromycetes</taxon>
        <taxon>Mucorales</taxon>
        <taxon>Lichtheimiaceae</taxon>
        <taxon>Lichtheimia</taxon>
    </lineage>
</organism>
<dbReference type="PANTHER" id="PTHR15830:SF10">
    <property type="entry name" value="TELOMERE LENGTH REGULATION PROTEIN TEL2 HOMOLOG"/>
    <property type="match status" value="1"/>
</dbReference>
<dbReference type="GO" id="GO:0042162">
    <property type="term" value="F:telomeric DNA binding"/>
    <property type="evidence" value="ECO:0007669"/>
    <property type="project" value="TreeGrafter"/>
</dbReference>
<evidence type="ECO:0000256" key="1">
    <source>
        <dbReference type="ARBA" id="ARBA00004496"/>
    </source>
</evidence>
<evidence type="ECO:0000256" key="2">
    <source>
        <dbReference type="ARBA" id="ARBA00006133"/>
    </source>
</evidence>
<comment type="similarity">
    <text evidence="2">Belongs to the TEL2 family.</text>
</comment>
<keyword evidence="8" id="KW-1185">Reference proteome</keyword>
<dbReference type="InterPro" id="IPR038528">
    <property type="entry name" value="TEL2_C_sf"/>
</dbReference>
<comment type="caution">
    <text evidence="7">The sequence shown here is derived from an EMBL/GenBank/DDBJ whole genome shotgun (WGS) entry which is preliminary data.</text>
</comment>
<feature type="compositionally biased region" description="Acidic residues" evidence="4">
    <location>
        <begin position="521"/>
        <end position="548"/>
    </location>
</feature>
<feature type="domain" description="Telomere length regulation protein conserved" evidence="5">
    <location>
        <begin position="564"/>
        <end position="675"/>
    </location>
</feature>
<gene>
    <name evidence="7" type="ORF">O0I10_002179</name>
</gene>
<feature type="compositionally biased region" description="Acidic residues" evidence="4">
    <location>
        <begin position="501"/>
        <end position="514"/>
    </location>
</feature>
<evidence type="ECO:0000259" key="5">
    <source>
        <dbReference type="Pfam" id="PF10193"/>
    </source>
</evidence>
<comment type="subcellular location">
    <subcellularLocation>
        <location evidence="1">Cytoplasm</location>
    </subcellularLocation>
</comment>
<dbReference type="PANTHER" id="PTHR15830">
    <property type="entry name" value="TELOMERE LENGTH REGULATION PROTEIN TEL2 FAMILY MEMBER"/>
    <property type="match status" value="1"/>
</dbReference>
<evidence type="ECO:0000313" key="8">
    <source>
        <dbReference type="Proteomes" id="UP001234581"/>
    </source>
</evidence>
<sequence length="868" mass="98465">MVDTDKRLTNAIRELDNATLPDKQPTRNSIAACIEEPVAWLRNDMDPQERLTFVQHAAWKHHVWTVCQQVIPSWSFIFTATSASLVTALEATLFGVGIECERGDQDALLCNMAQISLPIILDCLQVVDNARLDALHLYERLLKRSISEPLFPAYMHYNGLDDPRFFCSLICSFPAKLANAFGLEKQSDWYQDTNFYPLVAKQLGHAVRVESNQSAFAGELLGKMMRQGYTDIIVSTLYPIALARIRQDPSKMGQAWADLWEAATTMSTTEKLSEMMLLHVRHAINQETAGDIQKAAFGLSMVLFSMHDKQKRLRLVEEFLSVAFIQMAKKRVASTVILRIAIAAAVHAMGIEYNEQERLLVLDSIQMVDRLIQKLVDVWADPVFIMHGSHQEQEYITSGLLIAAGYLPKEQLQHVVFDTSLMAHIHRWFQSKDMTTAKFGVVVAESISSLVDKEENWFHSGILDDEANKHFSELKKLNATRDALALVPLTEEGDVAYIVESEESDMEEEEELDPDAIVSVDDQDDTETDESDLDAYPMEEESSEDEEGAYGQDKRTKKSRARKPVYILDLINYLKDHDDPVKLEIGLKSAEELIRQKTGYGTELEDSAVVLARRLMDIPESYELPEMKIRQQHAITALIVAVPDRVAGFLIDALYGRNTSIEIKQVVLASIILGASESKHAAPHIEFERLSLEPPEQKIGKIRVFSRRMEVEKNKSTQRNRLSGLAGSCFFFPLLVGWWEGSQGRTKFWLGRDTILAERFVMALNVIMHCATNTPDKRRIVMEYFEFALSLRYANIATSVVQALLTGIDIILNVSYQHQEKLLLQDYTLQLAATKNWLEDIMELVNENELKEKAIRLLARLMQLSTMD</sequence>
<dbReference type="Pfam" id="PF25320">
    <property type="entry name" value="TELO2_ARM"/>
    <property type="match status" value="1"/>
</dbReference>
<dbReference type="Gene3D" id="1.25.40.720">
    <property type="entry name" value="Telomere length regulation protein 2, C-terminal domain"/>
    <property type="match status" value="2"/>
</dbReference>
<dbReference type="InterPro" id="IPR057348">
    <property type="entry name" value="TELO2_ARM"/>
</dbReference>
<dbReference type="GO" id="GO:0051879">
    <property type="term" value="F:Hsp90 protein binding"/>
    <property type="evidence" value="ECO:0007669"/>
    <property type="project" value="TreeGrafter"/>
</dbReference>
<keyword evidence="3" id="KW-0963">Cytoplasm</keyword>
<dbReference type="RefSeq" id="XP_058346764.1">
    <property type="nucleotide sequence ID" value="XM_058482266.1"/>
</dbReference>
<dbReference type="AlphaFoldDB" id="A0AAD7Y1T4"/>
<feature type="region of interest" description="Disordered" evidence="4">
    <location>
        <begin position="501"/>
        <end position="557"/>
    </location>
</feature>
<dbReference type="InterPro" id="IPR019337">
    <property type="entry name" value="Telomere_length_regulation_dom"/>
</dbReference>
<protein>
    <recommendedName>
        <fullName evidence="9">Telomere length regulation protein conserved domain-containing protein</fullName>
    </recommendedName>
</protein>
<dbReference type="GO" id="GO:0051083">
    <property type="term" value="P:'de novo' cotranslational protein folding"/>
    <property type="evidence" value="ECO:0007669"/>
    <property type="project" value="TreeGrafter"/>
</dbReference>
<evidence type="ECO:0000313" key="7">
    <source>
        <dbReference type="EMBL" id="KAJ8661851.1"/>
    </source>
</evidence>
<dbReference type="Proteomes" id="UP001234581">
    <property type="component" value="Unassembled WGS sequence"/>
</dbReference>
<dbReference type="GeneID" id="83209597"/>
<evidence type="ECO:0000259" key="6">
    <source>
        <dbReference type="Pfam" id="PF25320"/>
    </source>
</evidence>
<dbReference type="EMBL" id="JARTCD010000006">
    <property type="protein sequence ID" value="KAJ8661851.1"/>
    <property type="molecule type" value="Genomic_DNA"/>
</dbReference>
<evidence type="ECO:0000256" key="4">
    <source>
        <dbReference type="SAM" id="MobiDB-lite"/>
    </source>
</evidence>
<dbReference type="InterPro" id="IPR051970">
    <property type="entry name" value="TEL2_Regulation"/>
</dbReference>
<proteinExistence type="inferred from homology"/>
<dbReference type="GO" id="GO:0005829">
    <property type="term" value="C:cytosol"/>
    <property type="evidence" value="ECO:0007669"/>
    <property type="project" value="TreeGrafter"/>
</dbReference>
<reference evidence="7 8" key="1">
    <citation type="submission" date="2023-03" db="EMBL/GenBank/DDBJ databases">
        <title>Genome sequence of Lichtheimia ornata CBS 291.66.</title>
        <authorList>
            <person name="Mohabir J.T."/>
            <person name="Shea T.P."/>
            <person name="Kurbessoian T."/>
            <person name="Berby B."/>
            <person name="Fontaine J."/>
            <person name="Livny J."/>
            <person name="Gnirke A."/>
            <person name="Stajich J.E."/>
            <person name="Cuomo C.A."/>
        </authorList>
    </citation>
    <scope>NUCLEOTIDE SEQUENCE [LARGE SCALE GENOMIC DNA]</scope>
    <source>
        <strain evidence="7">CBS 291.66</strain>
    </source>
</reference>
<evidence type="ECO:0000256" key="3">
    <source>
        <dbReference type="ARBA" id="ARBA00022490"/>
    </source>
</evidence>
<evidence type="ECO:0008006" key="9">
    <source>
        <dbReference type="Google" id="ProtNLM"/>
    </source>
</evidence>
<name>A0AAD7Y1T4_9FUNG</name>